<dbReference type="InterPro" id="IPR003594">
    <property type="entry name" value="HATPase_dom"/>
</dbReference>
<dbReference type="PANTHER" id="PTHR43711">
    <property type="entry name" value="TWO-COMPONENT HISTIDINE KINASE"/>
    <property type="match status" value="1"/>
</dbReference>
<feature type="coiled-coil region" evidence="8">
    <location>
        <begin position="397"/>
        <end position="424"/>
    </location>
</feature>
<keyword evidence="10" id="KW-0732">Signal</keyword>
<comment type="caution">
    <text evidence="12">The sequence shown here is derived from an EMBL/GenBank/DDBJ whole genome shotgun (WGS) entry which is preliminary data.</text>
</comment>
<feature type="coiled-coil region" evidence="8">
    <location>
        <begin position="329"/>
        <end position="356"/>
    </location>
</feature>
<dbReference type="InterPro" id="IPR005467">
    <property type="entry name" value="His_kinase_dom"/>
</dbReference>
<dbReference type="InterPro" id="IPR019734">
    <property type="entry name" value="TPR_rpt"/>
</dbReference>
<dbReference type="InterPro" id="IPR036890">
    <property type="entry name" value="HATPase_C_sf"/>
</dbReference>
<keyword evidence="5" id="KW-0418">Kinase</keyword>
<keyword evidence="4" id="KW-0808">Transferase</keyword>
<feature type="chain" id="PRO_5029838900" description="histidine kinase" evidence="10">
    <location>
        <begin position="23"/>
        <end position="668"/>
    </location>
</feature>
<dbReference type="InterPro" id="IPR011990">
    <property type="entry name" value="TPR-like_helical_dom_sf"/>
</dbReference>
<name>A0A7M4D2Q0_9BACT</name>
<dbReference type="Gene3D" id="1.10.287.130">
    <property type="match status" value="1"/>
</dbReference>
<dbReference type="PROSITE" id="PS50005">
    <property type="entry name" value="TPR"/>
    <property type="match status" value="3"/>
</dbReference>
<dbReference type="Gene3D" id="3.30.565.10">
    <property type="entry name" value="Histidine kinase-like ATPase, C-terminal domain"/>
    <property type="match status" value="1"/>
</dbReference>
<feature type="signal peptide" evidence="10">
    <location>
        <begin position="1"/>
        <end position="22"/>
    </location>
</feature>
<dbReference type="Pfam" id="PF13424">
    <property type="entry name" value="TPR_12"/>
    <property type="match status" value="1"/>
</dbReference>
<gene>
    <name evidence="13" type="ORF">DWB62_003790</name>
    <name evidence="12" type="ORF">GNY23_03790</name>
</gene>
<protein>
    <recommendedName>
        <fullName evidence="2">histidine kinase</fullName>
        <ecNumber evidence="2">2.7.13.3</ecNumber>
    </recommendedName>
</protein>
<dbReference type="Proteomes" id="UP000462449">
    <property type="component" value="Unassembled WGS sequence"/>
</dbReference>
<dbReference type="InterPro" id="IPR004358">
    <property type="entry name" value="Sig_transdc_His_kin-like_C"/>
</dbReference>
<organism evidence="12 15">
    <name type="scientific">Labilibaculum euxinus</name>
    <dbReference type="NCBI Taxonomy" id="2686357"/>
    <lineage>
        <taxon>Bacteria</taxon>
        <taxon>Pseudomonadati</taxon>
        <taxon>Bacteroidota</taxon>
        <taxon>Bacteroidia</taxon>
        <taxon>Marinilabiliales</taxon>
        <taxon>Marinifilaceae</taxon>
        <taxon>Labilibaculum</taxon>
    </lineage>
</organism>
<reference evidence="13 14" key="1">
    <citation type="submission" date="2019-11" db="EMBL/GenBank/DDBJ databases">
        <title>Draft genome sequence of Labilibaculum sp. strain SYP isolated from Black Sea.</title>
        <authorList>
            <person name="Yadav S."/>
            <person name="Villanueva L."/>
        </authorList>
    </citation>
    <scope>NUCLEOTIDE SEQUENCE [LARGE SCALE GENOMIC DNA]</scope>
    <source>
        <strain evidence="13 14">44</strain>
    </source>
</reference>
<feature type="transmembrane region" description="Helical" evidence="9">
    <location>
        <begin position="359"/>
        <end position="378"/>
    </location>
</feature>
<accession>A0A7M4D2Q0</accession>
<evidence type="ECO:0000256" key="6">
    <source>
        <dbReference type="ARBA" id="ARBA00023012"/>
    </source>
</evidence>
<dbReference type="PROSITE" id="PS50109">
    <property type="entry name" value="HIS_KIN"/>
    <property type="match status" value="1"/>
</dbReference>
<dbReference type="Proteomes" id="UP000285951">
    <property type="component" value="Unassembled WGS sequence"/>
</dbReference>
<feature type="repeat" description="TPR" evidence="7">
    <location>
        <begin position="163"/>
        <end position="196"/>
    </location>
</feature>
<evidence type="ECO:0000313" key="14">
    <source>
        <dbReference type="Proteomes" id="UP000285951"/>
    </source>
</evidence>
<evidence type="ECO:0000256" key="10">
    <source>
        <dbReference type="SAM" id="SignalP"/>
    </source>
</evidence>
<dbReference type="EMBL" id="WOTW01000005">
    <property type="protein sequence ID" value="MUP36929.1"/>
    <property type="molecule type" value="Genomic_DNA"/>
</dbReference>
<evidence type="ECO:0000256" key="5">
    <source>
        <dbReference type="ARBA" id="ARBA00022777"/>
    </source>
</evidence>
<evidence type="ECO:0000256" key="8">
    <source>
        <dbReference type="SAM" id="Coils"/>
    </source>
</evidence>
<dbReference type="SUPFAM" id="SSF48452">
    <property type="entry name" value="TPR-like"/>
    <property type="match status" value="1"/>
</dbReference>
<dbReference type="GO" id="GO:0000155">
    <property type="term" value="F:phosphorelay sensor kinase activity"/>
    <property type="evidence" value="ECO:0007669"/>
    <property type="project" value="InterPro"/>
</dbReference>
<dbReference type="SMART" id="SM00387">
    <property type="entry name" value="HATPase_c"/>
    <property type="match status" value="1"/>
</dbReference>
<dbReference type="SMART" id="SM00028">
    <property type="entry name" value="TPR"/>
    <property type="match status" value="4"/>
</dbReference>
<keyword evidence="3" id="KW-0597">Phosphoprotein</keyword>
<keyword evidence="9" id="KW-0812">Transmembrane</keyword>
<reference evidence="12 15" key="2">
    <citation type="submission" date="2019-12" db="EMBL/GenBank/DDBJ databases">
        <title>Draft genome sequence of Labilibaculum sp. strain 44 isolated from deep waters of Black Sea.</title>
        <authorList>
            <person name="Yadav S."/>
            <person name="Villanueva L."/>
        </authorList>
    </citation>
    <scope>NUCLEOTIDE SEQUENCE [LARGE SCALE GENOMIC DNA]</scope>
    <source>
        <strain evidence="12 15">44</strain>
    </source>
</reference>
<keyword evidence="14" id="KW-1185">Reference proteome</keyword>
<keyword evidence="9" id="KW-0472">Membrane</keyword>
<dbReference type="PANTHER" id="PTHR43711:SF1">
    <property type="entry name" value="HISTIDINE KINASE 1"/>
    <property type="match status" value="1"/>
</dbReference>
<dbReference type="SMART" id="SM00388">
    <property type="entry name" value="HisKA"/>
    <property type="match status" value="1"/>
</dbReference>
<dbReference type="InterPro" id="IPR003661">
    <property type="entry name" value="HisK_dim/P_dom"/>
</dbReference>
<keyword evidence="6" id="KW-0902">Two-component regulatory system</keyword>
<feature type="repeat" description="TPR" evidence="7">
    <location>
        <begin position="83"/>
        <end position="116"/>
    </location>
</feature>
<evidence type="ECO:0000313" key="12">
    <source>
        <dbReference type="EMBL" id="MUP36929.1"/>
    </source>
</evidence>
<dbReference type="EC" id="2.7.13.3" evidence="2"/>
<evidence type="ECO:0000256" key="1">
    <source>
        <dbReference type="ARBA" id="ARBA00000085"/>
    </source>
</evidence>
<dbReference type="PRINTS" id="PR00344">
    <property type="entry name" value="BCTRLSENSOR"/>
</dbReference>
<sequence length="668" mass="76902">MKRKFQLLICFFSIFLALPVFADFQTNLDSLNNRYTKVFGQEKLETLLEMSRAYWDTEPGKGIEIATRALATAQSLGYDQEIVKAMFYLGTAYYKDNQYDFSLDYLLQAYRFAKNHDYQKEVADISHQLATVYYQSGKINKIYNYTEEANTIYKQLDDKVGIARCLNMFGVYYQSIRDYDQAIDYLQKGLKLGKEISHRSIVGELLNDIGSLYTEMGDTLKAIRTYHEAVDYYKSNGPNNKTGVFELNMSDLYLHHNDLTKAKHHLDKGYLVGKQLKSKRLLRDYYKYLSLYYTKLGDYKNSVIAYQNLQSYQDSIASEHLSNKIDDLDSRHMENIKNQENQALRAENQTQQLEINRQYTIGLLILLLLLVVIFLLTFRYRNNLKDNELLYLRNRLVSQHQEELIGAMKRLKESEDKLRAANETKDKMFSLIAHDLRGAIGNISNGLRMMLTDKELDLSEEDKTEFLQSLFHSADNSFELLENLLFWAKNQTSTISANLQMVDASSIINSNINLSAELAKIKSIRLIASTNPSVEVYIDWNMINTVLRNLISNAIKFTNKGGIIEVKSEIGEYFVKISVIDNGIGMMPDQIENIYEGKTTDGTANEKGTGLGITLCRDFLVKNHGEMMVESEVDKGSTFSFIIPRRPMSDEKFSEFVKKETLISFVNV</sequence>
<dbReference type="SUPFAM" id="SSF47384">
    <property type="entry name" value="Homodimeric domain of signal transducing histidine kinase"/>
    <property type="match status" value="1"/>
</dbReference>
<keyword evidence="8" id="KW-0175">Coiled coil</keyword>
<keyword evidence="7" id="KW-0802">TPR repeat</keyword>
<proteinExistence type="predicted"/>
<evidence type="ECO:0000313" key="15">
    <source>
        <dbReference type="Proteomes" id="UP000462449"/>
    </source>
</evidence>
<comment type="catalytic activity">
    <reaction evidence="1">
        <text>ATP + protein L-histidine = ADP + protein N-phospho-L-histidine.</text>
        <dbReference type="EC" id="2.7.13.3"/>
    </reaction>
</comment>
<evidence type="ECO:0000313" key="13">
    <source>
        <dbReference type="EMBL" id="MVB06134.1"/>
    </source>
</evidence>
<evidence type="ECO:0000256" key="9">
    <source>
        <dbReference type="SAM" id="Phobius"/>
    </source>
</evidence>
<dbReference type="SUPFAM" id="SSF55874">
    <property type="entry name" value="ATPase domain of HSP90 chaperone/DNA topoisomerase II/histidine kinase"/>
    <property type="match status" value="1"/>
</dbReference>
<evidence type="ECO:0000256" key="4">
    <source>
        <dbReference type="ARBA" id="ARBA00022679"/>
    </source>
</evidence>
<dbReference type="Pfam" id="PF02518">
    <property type="entry name" value="HATPase_c"/>
    <property type="match status" value="1"/>
</dbReference>
<keyword evidence="9" id="KW-1133">Transmembrane helix</keyword>
<dbReference type="InterPro" id="IPR050736">
    <property type="entry name" value="Sensor_HK_Regulatory"/>
</dbReference>
<dbReference type="RefSeq" id="WP_156194801.1">
    <property type="nucleotide sequence ID" value="NZ_QTZN02000005.1"/>
</dbReference>
<evidence type="ECO:0000259" key="11">
    <source>
        <dbReference type="PROSITE" id="PS50109"/>
    </source>
</evidence>
<feature type="domain" description="Histidine kinase" evidence="11">
    <location>
        <begin position="431"/>
        <end position="647"/>
    </location>
</feature>
<feature type="repeat" description="TPR" evidence="7">
    <location>
        <begin position="203"/>
        <end position="236"/>
    </location>
</feature>
<dbReference type="OrthoDB" id="1269247at2"/>
<dbReference type="Gene3D" id="1.25.40.10">
    <property type="entry name" value="Tetratricopeptide repeat domain"/>
    <property type="match status" value="1"/>
</dbReference>
<dbReference type="InterPro" id="IPR036097">
    <property type="entry name" value="HisK_dim/P_sf"/>
</dbReference>
<dbReference type="EMBL" id="QTZN02000005">
    <property type="protein sequence ID" value="MVB06134.1"/>
    <property type="molecule type" value="Genomic_DNA"/>
</dbReference>
<evidence type="ECO:0000256" key="2">
    <source>
        <dbReference type="ARBA" id="ARBA00012438"/>
    </source>
</evidence>
<evidence type="ECO:0000256" key="3">
    <source>
        <dbReference type="ARBA" id="ARBA00022553"/>
    </source>
</evidence>
<dbReference type="AlphaFoldDB" id="A0A7M4D2Q0"/>
<evidence type="ECO:0000256" key="7">
    <source>
        <dbReference type="PROSITE-ProRule" id="PRU00339"/>
    </source>
</evidence>